<keyword evidence="2" id="KW-1185">Reference proteome</keyword>
<name>A0AAD3XXH2_NEPGR</name>
<evidence type="ECO:0000313" key="2">
    <source>
        <dbReference type="Proteomes" id="UP001279734"/>
    </source>
</evidence>
<organism evidence="1 2">
    <name type="scientific">Nepenthes gracilis</name>
    <name type="common">Slender pitcher plant</name>
    <dbReference type="NCBI Taxonomy" id="150966"/>
    <lineage>
        <taxon>Eukaryota</taxon>
        <taxon>Viridiplantae</taxon>
        <taxon>Streptophyta</taxon>
        <taxon>Embryophyta</taxon>
        <taxon>Tracheophyta</taxon>
        <taxon>Spermatophyta</taxon>
        <taxon>Magnoliopsida</taxon>
        <taxon>eudicotyledons</taxon>
        <taxon>Gunneridae</taxon>
        <taxon>Pentapetalae</taxon>
        <taxon>Caryophyllales</taxon>
        <taxon>Nepenthaceae</taxon>
        <taxon>Nepenthes</taxon>
    </lineage>
</organism>
<gene>
    <name evidence="1" type="ORF">Nepgr_023184</name>
</gene>
<comment type="caution">
    <text evidence="1">The sequence shown here is derived from an EMBL/GenBank/DDBJ whole genome shotgun (WGS) entry which is preliminary data.</text>
</comment>
<dbReference type="Proteomes" id="UP001279734">
    <property type="component" value="Unassembled WGS sequence"/>
</dbReference>
<reference evidence="1" key="1">
    <citation type="submission" date="2023-05" db="EMBL/GenBank/DDBJ databases">
        <title>Nepenthes gracilis genome sequencing.</title>
        <authorList>
            <person name="Fukushima K."/>
        </authorList>
    </citation>
    <scope>NUCLEOTIDE SEQUENCE</scope>
    <source>
        <strain evidence="1">SING2019-196</strain>
    </source>
</reference>
<accession>A0AAD3XXH2</accession>
<protein>
    <submittedName>
        <fullName evidence="1">Uncharacterized protein</fullName>
    </submittedName>
</protein>
<proteinExistence type="predicted"/>
<dbReference type="AlphaFoldDB" id="A0AAD3XXH2"/>
<evidence type="ECO:0000313" key="1">
    <source>
        <dbReference type="EMBL" id="GMH21342.1"/>
    </source>
</evidence>
<sequence>MPGVAYGVRWSAAVSAEAVLSSDLVLLADDLLLIIAPSAGWSLVIGGQQCWGCFCRSQCGDRLAGIAWNTSVVVVGGSHFVGVPTMDVLQLPIASCCGKTRLGVKSMVCCIMDAAVCLLLLFSGLAKIAADSVYAALVPDDLEWYCY</sequence>
<dbReference type="EMBL" id="BSYO01000023">
    <property type="protein sequence ID" value="GMH21342.1"/>
    <property type="molecule type" value="Genomic_DNA"/>
</dbReference>